<keyword evidence="5" id="KW-1185">Reference proteome</keyword>
<dbReference type="SUPFAM" id="SSF51679">
    <property type="entry name" value="Bacterial luciferase-like"/>
    <property type="match status" value="1"/>
</dbReference>
<keyword evidence="1 4" id="KW-0560">Oxidoreductase</keyword>
<dbReference type="InterPro" id="IPR011251">
    <property type="entry name" value="Luciferase-like_dom"/>
</dbReference>
<dbReference type="PANTHER" id="PTHR30137">
    <property type="entry name" value="LUCIFERASE-LIKE MONOOXYGENASE"/>
    <property type="match status" value="1"/>
</dbReference>
<dbReference type="InterPro" id="IPR036661">
    <property type="entry name" value="Luciferase-like_sf"/>
</dbReference>
<dbReference type="GO" id="GO:0016491">
    <property type="term" value="F:oxidoreductase activity"/>
    <property type="evidence" value="ECO:0007669"/>
    <property type="project" value="UniProtKB-KW"/>
</dbReference>
<gene>
    <name evidence="4" type="ORF">ABC974_26765</name>
</gene>
<dbReference type="EC" id="1.-.-.-" evidence="4"/>
<evidence type="ECO:0000256" key="2">
    <source>
        <dbReference type="ARBA" id="ARBA00023033"/>
    </source>
</evidence>
<sequence>MSRNPQFNVGLGLVWGNLFKDLTDEQMYMKELEMGIKAEEIGFDSVWSVEHHFDSYAMCPSNFQALTYIAARTSTIQLGLGAVILPWNDPLRVVENVAMLDIMSGGRVLLGFGRGLAKKEYVGFRQDMAESRERFDEASRFVVEALETGFAEFDGKYYKQPRVEIRPRPPRSFEGRLYGVAMSPDSVIPVAEIGATMAMFVQGSIESALPAIQAHRDHFFKKFGRMPNPVAMTDFTYCHEDAAEAERGAREHLSAYFMSVMRHYELMGTDFEGVKGYDSYDAAAKMMRDMGKEAVLEGYIQTQNWGTPEQILEKFKKRMEVTGGYQQRFCCSFGAMPYEKVEASMRLLGKQVLPEMRRIADDMLVPA</sequence>
<dbReference type="Proteomes" id="UP001419910">
    <property type="component" value="Unassembled WGS sequence"/>
</dbReference>
<accession>A0ABU9YBR5</accession>
<evidence type="ECO:0000259" key="3">
    <source>
        <dbReference type="Pfam" id="PF00296"/>
    </source>
</evidence>
<dbReference type="InterPro" id="IPR050766">
    <property type="entry name" value="Bact_Lucif_Oxidored"/>
</dbReference>
<organism evidence="4 5">
    <name type="scientific">Sphingomonas oligophenolica</name>
    <dbReference type="NCBI Taxonomy" id="301154"/>
    <lineage>
        <taxon>Bacteria</taxon>
        <taxon>Pseudomonadati</taxon>
        <taxon>Pseudomonadota</taxon>
        <taxon>Alphaproteobacteria</taxon>
        <taxon>Sphingomonadales</taxon>
        <taxon>Sphingomonadaceae</taxon>
        <taxon>Sphingomonas</taxon>
    </lineage>
</organism>
<dbReference type="PANTHER" id="PTHR30137:SF8">
    <property type="entry name" value="BLR5498 PROTEIN"/>
    <property type="match status" value="1"/>
</dbReference>
<feature type="domain" description="Luciferase-like" evidence="3">
    <location>
        <begin position="28"/>
        <end position="320"/>
    </location>
</feature>
<keyword evidence="2" id="KW-0503">Monooxygenase</keyword>
<evidence type="ECO:0000313" key="4">
    <source>
        <dbReference type="EMBL" id="MEN2793255.1"/>
    </source>
</evidence>
<comment type="caution">
    <text evidence="4">The sequence shown here is derived from an EMBL/GenBank/DDBJ whole genome shotgun (WGS) entry which is preliminary data.</text>
</comment>
<dbReference type="EMBL" id="JBDIME010000042">
    <property type="protein sequence ID" value="MEN2793255.1"/>
    <property type="molecule type" value="Genomic_DNA"/>
</dbReference>
<name>A0ABU9YBR5_9SPHN</name>
<dbReference type="Gene3D" id="3.20.20.30">
    <property type="entry name" value="Luciferase-like domain"/>
    <property type="match status" value="1"/>
</dbReference>
<protein>
    <submittedName>
        <fullName evidence="4">LLM class flavin-dependent oxidoreductase</fullName>
        <ecNumber evidence="4">1.-.-.-</ecNumber>
    </submittedName>
</protein>
<evidence type="ECO:0000313" key="5">
    <source>
        <dbReference type="Proteomes" id="UP001419910"/>
    </source>
</evidence>
<reference evidence="4 5" key="1">
    <citation type="submission" date="2024-05" db="EMBL/GenBank/DDBJ databases">
        <authorList>
            <person name="Liu Q."/>
            <person name="Xin Y.-H."/>
        </authorList>
    </citation>
    <scope>NUCLEOTIDE SEQUENCE [LARGE SCALE GENOMIC DNA]</scope>
    <source>
        <strain evidence="4 5">CGMCC 1.10181</strain>
    </source>
</reference>
<proteinExistence type="predicted"/>
<evidence type="ECO:0000256" key="1">
    <source>
        <dbReference type="ARBA" id="ARBA00023002"/>
    </source>
</evidence>
<dbReference type="RefSeq" id="WP_343892201.1">
    <property type="nucleotide sequence ID" value="NZ_BAAAEH010000053.1"/>
</dbReference>
<dbReference type="Pfam" id="PF00296">
    <property type="entry name" value="Bac_luciferase"/>
    <property type="match status" value="1"/>
</dbReference>